<dbReference type="Proteomes" id="UP001211065">
    <property type="component" value="Unassembled WGS sequence"/>
</dbReference>
<keyword evidence="1" id="KW-0479">Metal-binding</keyword>
<reference evidence="5" key="1">
    <citation type="submission" date="2020-05" db="EMBL/GenBank/DDBJ databases">
        <title>Phylogenomic resolution of chytrid fungi.</title>
        <authorList>
            <person name="Stajich J.E."/>
            <person name="Amses K."/>
            <person name="Simmons R."/>
            <person name="Seto K."/>
            <person name="Myers J."/>
            <person name="Bonds A."/>
            <person name="Quandt C.A."/>
            <person name="Barry K."/>
            <person name="Liu P."/>
            <person name="Grigoriev I."/>
            <person name="Longcore J.E."/>
            <person name="James T.Y."/>
        </authorList>
    </citation>
    <scope>NUCLEOTIDE SEQUENCE</scope>
    <source>
        <strain evidence="5">JEL0476</strain>
    </source>
</reference>
<evidence type="ECO:0000256" key="3">
    <source>
        <dbReference type="ARBA" id="ARBA00022833"/>
    </source>
</evidence>
<keyword evidence="2" id="KW-0863">Zinc-finger</keyword>
<evidence type="ECO:0000313" key="5">
    <source>
        <dbReference type="EMBL" id="KAJ3214685.1"/>
    </source>
</evidence>
<accession>A0AAD5XYX3</accession>
<proteinExistence type="predicted"/>
<evidence type="ECO:0000256" key="2">
    <source>
        <dbReference type="ARBA" id="ARBA00022771"/>
    </source>
</evidence>
<evidence type="ECO:0000256" key="1">
    <source>
        <dbReference type="ARBA" id="ARBA00022723"/>
    </source>
</evidence>
<feature type="region of interest" description="Disordered" evidence="4">
    <location>
        <begin position="765"/>
        <end position="802"/>
    </location>
</feature>
<dbReference type="CDD" id="cd15489">
    <property type="entry name" value="PHD_SF"/>
    <property type="match status" value="1"/>
</dbReference>
<feature type="compositionally biased region" description="Low complexity" evidence="4">
    <location>
        <begin position="780"/>
        <end position="797"/>
    </location>
</feature>
<sequence length="1079" mass="117910">MINSLSDSSSSEEDDNSSDSSKDLSNSDDEIANKKQNSKRQKRIHISESKSNSKTVSGKGKSYLNHLAGKSVMKGKSTFSKKIQQPPLKCVKCFKSNPDISCKQCLNRYHSSCLNVPTDSLNYYCEKCFFKKNSSRGSEDDASSLTTLENFSSSFEEEEEEMGAYSKPLLDADNPSKTLPLNTSHFQNANQKKSVSIPIAASKPLSQNNNISKSKKSLHKVNKSIPVTKISVTMEDDDDEICPVCDGDCTCNESGSKMKSPSVIIPSLKPPFPVYLETTAKSKVKTNNVKKKTKGKSSAQRRRGRSKKLDAVEEGDDFMEVDFEGNKTSASKLLPQARIAEPEKEDTLVIVEDEDDDDIFALELNEALALDDDAGVKEIMDDPSGSDQDDNEAEIEELFSSDDELLLRTVFDEEDYESSIEMESMDEDEIVDQIVYTGWSTDEEEVDDAHFLFNGFSDSFSEDEVDVDPTLIHKSYNADPSNDSVASPASTDPLVDDEFANAVETSDADTIDNEDLMEDEEQAESLIDSSILPDKKNMMESLTLTTASLPQLPNDTELVHPDFVLTNPVSQSEPAIPLPLVSYDVKKSHVNSNGEIITTTKTMKFKMTAKRQAALNAKSNVVNGDSNQKKGKGKGKLKVKKESGVTPTLNPLAPSSVTLPLVPNSKTAAGKPPPISTVQNLPFHVAPSIANIPPNSSTALAIQAAAASILKSCGLPVNTTNGSNSTQLSPYATLALYNPFAATMAMMAATNPHMFLALSEMKNKENGPKSVGTGKNPSNTASGTSVSPTSTTNSPNSKIPKVTADGKVNNALTAFPFLFGQDGKGKLSTVANDKIAPEDQKNIAEKTEAALYDLIVTEEMEVEKDPSKNPFSVLNKTDGSKWEKVPIGVFRRSRKLTKNQHLTLKDISGAVRMGSTGEETLSKGIGKRNKPKQMKESEQILSPLFPPSIEGQFSPLFNLKGFSSPLFQVQSPLSENFAGIGFDAAEEYREKADNIDGIPELRLPESSVEVKKMENIKREGYLNGKISKKFEERGILVEDMMGKTRSASLLMNKMNGRSLLASEQKRRVNSSINKKRKRK</sequence>
<feature type="compositionally biased region" description="Basic residues" evidence="4">
    <location>
        <begin position="629"/>
        <end position="639"/>
    </location>
</feature>
<gene>
    <name evidence="5" type="ORF">HK099_006700</name>
</gene>
<comment type="caution">
    <text evidence="5">The sequence shown here is derived from an EMBL/GenBank/DDBJ whole genome shotgun (WGS) entry which is preliminary data.</text>
</comment>
<evidence type="ECO:0000313" key="6">
    <source>
        <dbReference type="Proteomes" id="UP001211065"/>
    </source>
</evidence>
<protein>
    <recommendedName>
        <fullName evidence="7">PHD-type domain-containing protein</fullName>
    </recommendedName>
</protein>
<evidence type="ECO:0008006" key="7">
    <source>
        <dbReference type="Google" id="ProtNLM"/>
    </source>
</evidence>
<dbReference type="GO" id="GO:0008270">
    <property type="term" value="F:zinc ion binding"/>
    <property type="evidence" value="ECO:0007669"/>
    <property type="project" value="UniProtKB-KW"/>
</dbReference>
<name>A0AAD5XYX3_9FUNG</name>
<keyword evidence="3" id="KW-0862">Zinc</keyword>
<feature type="region of interest" description="Disordered" evidence="4">
    <location>
        <begin position="1060"/>
        <end position="1079"/>
    </location>
</feature>
<keyword evidence="6" id="KW-1185">Reference proteome</keyword>
<dbReference type="SUPFAM" id="SSF57903">
    <property type="entry name" value="FYVE/PHD zinc finger"/>
    <property type="match status" value="1"/>
</dbReference>
<dbReference type="InterPro" id="IPR019786">
    <property type="entry name" value="Zinc_finger_PHD-type_CS"/>
</dbReference>
<feature type="region of interest" description="Disordered" evidence="4">
    <location>
        <begin position="1"/>
        <end position="61"/>
    </location>
</feature>
<dbReference type="AlphaFoldDB" id="A0AAD5XYX3"/>
<dbReference type="EMBL" id="JADGJW010000599">
    <property type="protein sequence ID" value="KAJ3214685.1"/>
    <property type="molecule type" value="Genomic_DNA"/>
</dbReference>
<evidence type="ECO:0000256" key="4">
    <source>
        <dbReference type="SAM" id="MobiDB-lite"/>
    </source>
</evidence>
<dbReference type="PROSITE" id="PS01359">
    <property type="entry name" value="ZF_PHD_1"/>
    <property type="match status" value="1"/>
</dbReference>
<feature type="compositionally biased region" description="Basic residues" evidence="4">
    <location>
        <begin position="283"/>
        <end position="306"/>
    </location>
</feature>
<feature type="region of interest" description="Disordered" evidence="4">
    <location>
        <begin position="621"/>
        <end position="650"/>
    </location>
</feature>
<dbReference type="InterPro" id="IPR011011">
    <property type="entry name" value="Znf_FYVE_PHD"/>
</dbReference>
<organism evidence="5 6">
    <name type="scientific">Clydaea vesicula</name>
    <dbReference type="NCBI Taxonomy" id="447962"/>
    <lineage>
        <taxon>Eukaryota</taxon>
        <taxon>Fungi</taxon>
        <taxon>Fungi incertae sedis</taxon>
        <taxon>Chytridiomycota</taxon>
        <taxon>Chytridiomycota incertae sedis</taxon>
        <taxon>Chytridiomycetes</taxon>
        <taxon>Lobulomycetales</taxon>
        <taxon>Lobulomycetaceae</taxon>
        <taxon>Clydaea</taxon>
    </lineage>
</organism>
<feature type="region of interest" description="Disordered" evidence="4">
    <location>
        <begin position="283"/>
        <end position="311"/>
    </location>
</feature>